<dbReference type="InterPro" id="IPR027024">
    <property type="entry name" value="UCP027386_ABC_sbc_TM0202"/>
</dbReference>
<evidence type="ECO:0000313" key="3">
    <source>
        <dbReference type="EMBL" id="QOW60955.1"/>
    </source>
</evidence>
<feature type="chain" id="PRO_5032780837" evidence="1">
    <location>
        <begin position="21"/>
        <end position="325"/>
    </location>
</feature>
<keyword evidence="1" id="KW-0732">Signal</keyword>
<accession>A0A7S6WPJ5</accession>
<sequence>MKRILLSISLVCAVSACLFATGSKEVSPKENFTAKVVLPSGGPAIALSKLVYEKTQFENSVTEYEVVAGPDVLQARILSGEADIAIVATNFASVVYAKNKSVTLIAPVVWGNLYCITSENISSIAELKGKTVYSFGRGVTPDLTVREILSKNGLNPDKDVTFQYLSSAADIPPAFLSGKAGIAIAAEPSLSAILAKKPDTKILIDIQNEWKEKLGGLSYPQASLIVKTEFLKNHGEYVKAFIEAAKNSVDWVNANNAAAAEYASNITVLPPVPVITKAIPRLNIYFVDAKKAVTAIEKYLSVLAASDPKFIGGNLPDEGFYYQAK</sequence>
<dbReference type="RefSeq" id="WP_194076393.1">
    <property type="nucleotide sequence ID" value="NZ_CP061839.1"/>
</dbReference>
<evidence type="ECO:0000256" key="1">
    <source>
        <dbReference type="SAM" id="SignalP"/>
    </source>
</evidence>
<organism evidence="3 4">
    <name type="scientific">Treponema pedis</name>
    <dbReference type="NCBI Taxonomy" id="409322"/>
    <lineage>
        <taxon>Bacteria</taxon>
        <taxon>Pseudomonadati</taxon>
        <taxon>Spirochaetota</taxon>
        <taxon>Spirochaetia</taxon>
        <taxon>Spirochaetales</taxon>
        <taxon>Treponemataceae</taxon>
        <taxon>Treponema</taxon>
    </lineage>
</organism>
<protein>
    <submittedName>
        <fullName evidence="3">ABC transporter substrate-binding protein</fullName>
    </submittedName>
</protein>
<dbReference type="PANTHER" id="PTHR30024">
    <property type="entry name" value="ALIPHATIC SULFONATES-BINDING PROTEIN-RELATED"/>
    <property type="match status" value="1"/>
</dbReference>
<dbReference type="PANTHER" id="PTHR30024:SF46">
    <property type="entry name" value="ABC TRANSPORTER, SUBSTRATE-BINDING LIPOPROTEIN"/>
    <property type="match status" value="1"/>
</dbReference>
<dbReference type="PIRSF" id="PIRSF027386">
    <property type="entry name" value="UCP027386_ABC_sbc_TM0202"/>
    <property type="match status" value="1"/>
</dbReference>
<gene>
    <name evidence="3" type="ORF">IFE08_00580</name>
</gene>
<dbReference type="SUPFAM" id="SSF53850">
    <property type="entry name" value="Periplasmic binding protein-like II"/>
    <property type="match status" value="1"/>
</dbReference>
<evidence type="ECO:0000259" key="2">
    <source>
        <dbReference type="Pfam" id="PF09084"/>
    </source>
</evidence>
<feature type="signal peptide" evidence="1">
    <location>
        <begin position="1"/>
        <end position="20"/>
    </location>
</feature>
<dbReference type="PROSITE" id="PS51257">
    <property type="entry name" value="PROKAR_LIPOPROTEIN"/>
    <property type="match status" value="1"/>
</dbReference>
<reference evidence="3 4" key="1">
    <citation type="submission" date="2020-09" db="EMBL/GenBank/DDBJ databases">
        <title>Characterization of Treponema spp. from bovine digital dermatitis in Korea.</title>
        <authorList>
            <person name="Espiritu H.M."/>
            <person name="Cho Y.I."/>
            <person name="Mamuad L."/>
        </authorList>
    </citation>
    <scope>NUCLEOTIDE SEQUENCE [LARGE SCALE GENOMIC DNA]</scope>
    <source>
        <strain evidence="3 4">KS1</strain>
    </source>
</reference>
<dbReference type="InterPro" id="IPR015168">
    <property type="entry name" value="SsuA/THI5"/>
</dbReference>
<dbReference type="AlphaFoldDB" id="A0A7S6WPJ5"/>
<proteinExistence type="predicted"/>
<dbReference type="Pfam" id="PF09084">
    <property type="entry name" value="NMT1"/>
    <property type="match status" value="1"/>
</dbReference>
<dbReference type="EMBL" id="CP061839">
    <property type="protein sequence ID" value="QOW60955.1"/>
    <property type="molecule type" value="Genomic_DNA"/>
</dbReference>
<dbReference type="Gene3D" id="3.40.190.10">
    <property type="entry name" value="Periplasmic binding protein-like II"/>
    <property type="match status" value="2"/>
</dbReference>
<name>A0A7S6WPJ5_9SPIR</name>
<feature type="domain" description="SsuA/THI5-like" evidence="2">
    <location>
        <begin position="74"/>
        <end position="256"/>
    </location>
</feature>
<evidence type="ECO:0000313" key="4">
    <source>
        <dbReference type="Proteomes" id="UP000593915"/>
    </source>
</evidence>
<dbReference type="Proteomes" id="UP000593915">
    <property type="component" value="Chromosome"/>
</dbReference>